<dbReference type="PANTHER" id="PTHR43479:SF11">
    <property type="entry name" value="ACREF_ENVCD OPERON REPRESSOR-RELATED"/>
    <property type="match status" value="1"/>
</dbReference>
<keyword evidence="5" id="KW-1185">Reference proteome</keyword>
<organism evidence="4 5">
    <name type="scientific">Clostridium cavendishii DSM 21758</name>
    <dbReference type="NCBI Taxonomy" id="1121302"/>
    <lineage>
        <taxon>Bacteria</taxon>
        <taxon>Bacillati</taxon>
        <taxon>Bacillota</taxon>
        <taxon>Clostridia</taxon>
        <taxon>Eubacteriales</taxon>
        <taxon>Clostridiaceae</taxon>
        <taxon>Clostridium</taxon>
    </lineage>
</organism>
<feature type="domain" description="HTH tetR-type" evidence="3">
    <location>
        <begin position="12"/>
        <end position="72"/>
    </location>
</feature>
<dbReference type="PRINTS" id="PR00455">
    <property type="entry name" value="HTHTETR"/>
</dbReference>
<evidence type="ECO:0000313" key="4">
    <source>
        <dbReference type="EMBL" id="SHK51557.1"/>
    </source>
</evidence>
<feature type="DNA-binding region" description="H-T-H motif" evidence="2">
    <location>
        <begin position="35"/>
        <end position="54"/>
    </location>
</feature>
<evidence type="ECO:0000256" key="1">
    <source>
        <dbReference type="ARBA" id="ARBA00023125"/>
    </source>
</evidence>
<dbReference type="Proteomes" id="UP000184310">
    <property type="component" value="Unassembled WGS sequence"/>
</dbReference>
<dbReference type="Gene3D" id="1.10.357.10">
    <property type="entry name" value="Tetracycline Repressor, domain 2"/>
    <property type="match status" value="1"/>
</dbReference>
<protein>
    <submittedName>
        <fullName evidence="4">Transcriptional regulator, TetR family</fullName>
    </submittedName>
</protein>
<dbReference type="InterPro" id="IPR009057">
    <property type="entry name" value="Homeodomain-like_sf"/>
</dbReference>
<dbReference type="RefSeq" id="WP_072992178.1">
    <property type="nucleotide sequence ID" value="NZ_FQZB01000019.1"/>
</dbReference>
<dbReference type="GO" id="GO:0003677">
    <property type="term" value="F:DNA binding"/>
    <property type="evidence" value="ECO:0007669"/>
    <property type="project" value="UniProtKB-UniRule"/>
</dbReference>
<dbReference type="AlphaFoldDB" id="A0A1M6T3M7"/>
<dbReference type="SUPFAM" id="SSF46689">
    <property type="entry name" value="Homeodomain-like"/>
    <property type="match status" value="1"/>
</dbReference>
<accession>A0A1M6T3M7</accession>
<dbReference type="OrthoDB" id="113732at2"/>
<evidence type="ECO:0000256" key="2">
    <source>
        <dbReference type="PROSITE-ProRule" id="PRU00335"/>
    </source>
</evidence>
<dbReference type="InterPro" id="IPR050624">
    <property type="entry name" value="HTH-type_Tx_Regulator"/>
</dbReference>
<gene>
    <name evidence="4" type="ORF">SAMN02745163_03938</name>
</gene>
<proteinExistence type="predicted"/>
<dbReference type="InterPro" id="IPR001647">
    <property type="entry name" value="HTH_TetR"/>
</dbReference>
<dbReference type="Pfam" id="PF00440">
    <property type="entry name" value="TetR_N"/>
    <property type="match status" value="1"/>
</dbReference>
<evidence type="ECO:0000259" key="3">
    <source>
        <dbReference type="PROSITE" id="PS50977"/>
    </source>
</evidence>
<keyword evidence="1 2" id="KW-0238">DNA-binding</keyword>
<evidence type="ECO:0000313" key="5">
    <source>
        <dbReference type="Proteomes" id="UP000184310"/>
    </source>
</evidence>
<dbReference type="STRING" id="1121302.SAMN02745163_03938"/>
<dbReference type="PANTHER" id="PTHR43479">
    <property type="entry name" value="ACREF/ENVCD OPERON REPRESSOR-RELATED"/>
    <property type="match status" value="1"/>
</dbReference>
<sequence>MVIINGYEKRTRQKREVILETAVEMFFNNGVKNTSVFDIAKKAKVSKVTIFKYFENKENLVRESMNKYFTNYLENELKILTSNETFMKKIEILLSITKDSTDMLKTDIFSSDIWNDSLMQQIYNELTQKAMPYIIDFFEQGKREGILDKSLPTEALLAFLSTWASLANPGSREVSKEYILGINKLFFFGLFGGKEEVKDNKNLFEFFR</sequence>
<dbReference type="PROSITE" id="PS50977">
    <property type="entry name" value="HTH_TETR_2"/>
    <property type="match status" value="1"/>
</dbReference>
<reference evidence="4 5" key="1">
    <citation type="submission" date="2016-11" db="EMBL/GenBank/DDBJ databases">
        <authorList>
            <person name="Jaros S."/>
            <person name="Januszkiewicz K."/>
            <person name="Wedrychowicz H."/>
        </authorList>
    </citation>
    <scope>NUCLEOTIDE SEQUENCE [LARGE SCALE GENOMIC DNA]</scope>
    <source>
        <strain evidence="4 5">DSM 21758</strain>
    </source>
</reference>
<name>A0A1M6T3M7_9CLOT</name>
<dbReference type="EMBL" id="FQZB01000019">
    <property type="protein sequence ID" value="SHK51557.1"/>
    <property type="molecule type" value="Genomic_DNA"/>
</dbReference>